<reference evidence="2" key="1">
    <citation type="journal article" date="2012" name="PLoS ONE">
        <title>Gene sets for utilization of primary and secondary nutrition supplies in the distal gut of endangered iberian lynx.</title>
        <authorList>
            <person name="Alcaide M."/>
            <person name="Messina E."/>
            <person name="Richter M."/>
            <person name="Bargiela R."/>
            <person name="Peplies J."/>
            <person name="Huws S.A."/>
            <person name="Newbold C.J."/>
            <person name="Golyshin P.N."/>
            <person name="Simon M.A."/>
            <person name="Lopez G."/>
            <person name="Yakimov M.M."/>
            <person name="Ferrer M."/>
        </authorList>
    </citation>
    <scope>NUCLEOTIDE SEQUENCE</scope>
</reference>
<dbReference type="AlphaFoldDB" id="J9F646"/>
<organism evidence="2">
    <name type="scientific">gut metagenome</name>
    <dbReference type="NCBI Taxonomy" id="749906"/>
    <lineage>
        <taxon>unclassified sequences</taxon>
        <taxon>metagenomes</taxon>
        <taxon>organismal metagenomes</taxon>
    </lineage>
</organism>
<evidence type="ECO:0000313" key="2">
    <source>
        <dbReference type="EMBL" id="EJW89953.1"/>
    </source>
</evidence>
<feature type="transmembrane region" description="Helical" evidence="1">
    <location>
        <begin position="12"/>
        <end position="31"/>
    </location>
</feature>
<keyword evidence="1" id="KW-0472">Membrane</keyword>
<gene>
    <name evidence="2" type="ORF">EVA_21942</name>
</gene>
<comment type="caution">
    <text evidence="2">The sequence shown here is derived from an EMBL/GenBank/DDBJ whole genome shotgun (WGS) entry which is preliminary data.</text>
</comment>
<sequence length="40" mass="4531">MMIPARTAGRTIQYSALSICLFFSSIFLFIARRFSSARLS</sequence>
<keyword evidence="1" id="KW-0812">Transmembrane</keyword>
<proteinExistence type="predicted"/>
<name>J9F646_9ZZZZ</name>
<evidence type="ECO:0000256" key="1">
    <source>
        <dbReference type="SAM" id="Phobius"/>
    </source>
</evidence>
<accession>J9F646</accession>
<protein>
    <submittedName>
        <fullName evidence="2">Uncharacterized protein</fullName>
    </submittedName>
</protein>
<dbReference type="EMBL" id="AMCI01009151">
    <property type="protein sequence ID" value="EJW89953.1"/>
    <property type="molecule type" value="Genomic_DNA"/>
</dbReference>
<keyword evidence="1" id="KW-1133">Transmembrane helix</keyword>